<evidence type="ECO:0000313" key="1">
    <source>
        <dbReference type="EMBL" id="MBW0570467.1"/>
    </source>
</evidence>
<organism evidence="1 2">
    <name type="scientific">Austropuccinia psidii MF-1</name>
    <dbReference type="NCBI Taxonomy" id="1389203"/>
    <lineage>
        <taxon>Eukaryota</taxon>
        <taxon>Fungi</taxon>
        <taxon>Dikarya</taxon>
        <taxon>Basidiomycota</taxon>
        <taxon>Pucciniomycotina</taxon>
        <taxon>Pucciniomycetes</taxon>
        <taxon>Pucciniales</taxon>
        <taxon>Sphaerophragmiaceae</taxon>
        <taxon>Austropuccinia</taxon>
    </lineage>
</organism>
<accession>A0A9Q3JZA1</accession>
<dbReference type="Proteomes" id="UP000765509">
    <property type="component" value="Unassembled WGS sequence"/>
</dbReference>
<dbReference type="EMBL" id="AVOT02086297">
    <property type="protein sequence ID" value="MBW0570467.1"/>
    <property type="molecule type" value="Genomic_DNA"/>
</dbReference>
<protein>
    <submittedName>
        <fullName evidence="1">Uncharacterized protein</fullName>
    </submittedName>
</protein>
<reference evidence="1" key="1">
    <citation type="submission" date="2021-03" db="EMBL/GenBank/DDBJ databases">
        <title>Draft genome sequence of rust myrtle Austropuccinia psidii MF-1, a brazilian biotype.</title>
        <authorList>
            <person name="Quecine M.C."/>
            <person name="Pachon D.M.R."/>
            <person name="Bonatelli M.L."/>
            <person name="Correr F.H."/>
            <person name="Franceschini L.M."/>
            <person name="Leite T.F."/>
            <person name="Margarido G.R.A."/>
            <person name="Almeida C.A."/>
            <person name="Ferrarezi J.A."/>
            <person name="Labate C.A."/>
        </authorList>
    </citation>
    <scope>NUCLEOTIDE SEQUENCE</scope>
    <source>
        <strain evidence="1">MF-1</strain>
    </source>
</reference>
<sequence length="157" mass="17548">MDIDAEAMEVDDCEEFNKDAEKFASYLSGKAKQKIKNRMGEVVVPKGVSHITPQVGDVSYGKLKASVWGVLFGVYIPLVALDSLLEDKPQDNLLLINTEALIQCTLIIGANQISNNDWEEFSHMYGIYRLTSAKLFPSLKVPPNHHYAMHIPEQLAK</sequence>
<dbReference type="OrthoDB" id="2505141at2759"/>
<name>A0A9Q3JZA1_9BASI</name>
<keyword evidence="2" id="KW-1185">Reference proteome</keyword>
<dbReference type="AlphaFoldDB" id="A0A9Q3JZA1"/>
<proteinExistence type="predicted"/>
<comment type="caution">
    <text evidence="1">The sequence shown here is derived from an EMBL/GenBank/DDBJ whole genome shotgun (WGS) entry which is preliminary data.</text>
</comment>
<evidence type="ECO:0000313" key="2">
    <source>
        <dbReference type="Proteomes" id="UP000765509"/>
    </source>
</evidence>
<gene>
    <name evidence="1" type="ORF">O181_110182</name>
</gene>